<dbReference type="PROSITE" id="PS00175">
    <property type="entry name" value="PG_MUTASE"/>
    <property type="match status" value="1"/>
</dbReference>
<dbReference type="Proteomes" id="UP000577956">
    <property type="component" value="Unassembled WGS sequence"/>
</dbReference>
<dbReference type="GO" id="GO:0005737">
    <property type="term" value="C:cytoplasm"/>
    <property type="evidence" value="ECO:0007669"/>
    <property type="project" value="TreeGrafter"/>
</dbReference>
<name>A0A7Y9FIK7_9CELL</name>
<dbReference type="InterPro" id="IPR001345">
    <property type="entry name" value="PG/BPGM_mutase_AS"/>
</dbReference>
<keyword evidence="7" id="KW-1185">Reference proteome</keyword>
<dbReference type="CDD" id="cd07067">
    <property type="entry name" value="HP_PGM_like"/>
    <property type="match status" value="1"/>
</dbReference>
<evidence type="ECO:0000313" key="4">
    <source>
        <dbReference type="EMBL" id="GIG32894.1"/>
    </source>
</evidence>
<evidence type="ECO:0000313" key="5">
    <source>
        <dbReference type="EMBL" id="NYD87899.1"/>
    </source>
</evidence>
<proteinExistence type="predicted"/>
<keyword evidence="1" id="KW-0324">Glycolysis</keyword>
<evidence type="ECO:0000313" key="6">
    <source>
        <dbReference type="Proteomes" id="UP000577956"/>
    </source>
</evidence>
<dbReference type="Pfam" id="PF00300">
    <property type="entry name" value="His_Phos_1"/>
    <property type="match status" value="1"/>
</dbReference>
<dbReference type="EMBL" id="BONN01000005">
    <property type="protein sequence ID" value="GIG32894.1"/>
    <property type="molecule type" value="Genomic_DNA"/>
</dbReference>
<dbReference type="SUPFAM" id="SSF53254">
    <property type="entry name" value="Phosphoglycerate mutase-like"/>
    <property type="match status" value="1"/>
</dbReference>
<dbReference type="AlphaFoldDB" id="A0A7Y9FIK7"/>
<reference evidence="4 7" key="2">
    <citation type="submission" date="2021-01" db="EMBL/GenBank/DDBJ databases">
        <title>Whole genome shotgun sequence of Cellulomonas oligotrophica NBRC 109435.</title>
        <authorList>
            <person name="Komaki H."/>
            <person name="Tamura T."/>
        </authorList>
    </citation>
    <scope>NUCLEOTIDE SEQUENCE [LARGE SCALE GENOMIC DNA]</scope>
    <source>
        <strain evidence="4 7">NBRC 109435</strain>
    </source>
</reference>
<dbReference type="PANTHER" id="PTHR48100:SF1">
    <property type="entry name" value="HISTIDINE PHOSPHATASE FAMILY PROTEIN-RELATED"/>
    <property type="match status" value="1"/>
</dbReference>
<evidence type="ECO:0000256" key="2">
    <source>
        <dbReference type="ARBA" id="ARBA00023235"/>
    </source>
</evidence>
<dbReference type="RefSeq" id="WP_140460204.1">
    <property type="nucleotide sequence ID" value="NZ_BAABFI010000013.1"/>
</dbReference>
<evidence type="ECO:0000256" key="3">
    <source>
        <dbReference type="PIRSR" id="PIRSR613078-2"/>
    </source>
</evidence>
<dbReference type="PANTHER" id="PTHR48100">
    <property type="entry name" value="BROAD-SPECIFICITY PHOSPHATASE YOR283W-RELATED"/>
    <property type="match status" value="1"/>
</dbReference>
<dbReference type="InterPro" id="IPR029033">
    <property type="entry name" value="His_PPase_superfam"/>
</dbReference>
<comment type="caution">
    <text evidence="5">The sequence shown here is derived from an EMBL/GenBank/DDBJ whole genome shotgun (WGS) entry which is preliminary data.</text>
</comment>
<accession>A0A7Y9FIK7</accession>
<evidence type="ECO:0000256" key="1">
    <source>
        <dbReference type="ARBA" id="ARBA00023152"/>
    </source>
</evidence>
<dbReference type="InterPro" id="IPR050275">
    <property type="entry name" value="PGM_Phosphatase"/>
</dbReference>
<evidence type="ECO:0000313" key="7">
    <source>
        <dbReference type="Proteomes" id="UP000618382"/>
    </source>
</evidence>
<organism evidence="5 6">
    <name type="scientific">Cellulomonas oligotrophica</name>
    <dbReference type="NCBI Taxonomy" id="931536"/>
    <lineage>
        <taxon>Bacteria</taxon>
        <taxon>Bacillati</taxon>
        <taxon>Actinomycetota</taxon>
        <taxon>Actinomycetes</taxon>
        <taxon>Micrococcales</taxon>
        <taxon>Cellulomonadaceae</taxon>
        <taxon>Cellulomonas</taxon>
    </lineage>
</organism>
<dbReference type="GO" id="GO:0016791">
    <property type="term" value="F:phosphatase activity"/>
    <property type="evidence" value="ECO:0007669"/>
    <property type="project" value="TreeGrafter"/>
</dbReference>
<gene>
    <name evidence="4" type="primary">gpm</name>
    <name evidence="5" type="ORF">BKA21_003448</name>
    <name evidence="4" type="ORF">Col01nite_20530</name>
</gene>
<reference evidence="5 6" key="1">
    <citation type="submission" date="2020-07" db="EMBL/GenBank/DDBJ databases">
        <title>Sequencing the genomes of 1000 actinobacteria strains.</title>
        <authorList>
            <person name="Klenk H.-P."/>
        </authorList>
    </citation>
    <scope>NUCLEOTIDE SEQUENCE [LARGE SCALE GENOMIC DNA]</scope>
    <source>
        <strain evidence="5 6">DSM 24482</strain>
    </source>
</reference>
<feature type="binding site" evidence="3">
    <location>
        <position position="81"/>
    </location>
    <ligand>
        <name>substrate</name>
    </ligand>
</feature>
<dbReference type="Proteomes" id="UP000618382">
    <property type="component" value="Unassembled WGS sequence"/>
</dbReference>
<dbReference type="InterPro" id="IPR013078">
    <property type="entry name" value="His_Pase_superF_clade-1"/>
</dbReference>
<dbReference type="SMART" id="SM00855">
    <property type="entry name" value="PGAM"/>
    <property type="match status" value="1"/>
</dbReference>
<protein>
    <submittedName>
        <fullName evidence="5">Broad specificity phosphatase PhoE</fullName>
    </submittedName>
    <submittedName>
        <fullName evidence="4">Phosphoglycerate mutase</fullName>
    </submittedName>
</protein>
<dbReference type="Gene3D" id="3.40.50.1240">
    <property type="entry name" value="Phosphoglycerate mutase-like"/>
    <property type="match status" value="1"/>
</dbReference>
<keyword evidence="2" id="KW-0413">Isomerase</keyword>
<sequence>MTSSPARPRVLLLVRHGESVGNVAATAAERAGAPTVDVGTRDADTPLSDLGLAQARALGDALGALGAAVRPDVVWCSPYARALATARTALDAAGLTPDLRVDERLRDRELGILDGLTRHGVRTRHPDEAERRRRLGKMYHRPPGGESWADVALRLRAALGDLGARDAGRSVLLVAHDAVVALARYVLQDLDEEQLMDVVRDGSVRNASLSRFDHDGEAWHLRTWDDVDHLTDVRVTEHDGTGDGRA</sequence>
<feature type="binding site" evidence="3">
    <location>
        <begin position="15"/>
        <end position="22"/>
    </location>
    <ligand>
        <name>substrate</name>
    </ligand>
</feature>
<dbReference type="EMBL" id="JACCBK010000001">
    <property type="protein sequence ID" value="NYD87899.1"/>
    <property type="molecule type" value="Genomic_DNA"/>
</dbReference>